<keyword evidence="2" id="KW-1185">Reference proteome</keyword>
<dbReference type="EMBL" id="FRBW01000007">
    <property type="protein sequence ID" value="SHN14680.1"/>
    <property type="molecule type" value="Genomic_DNA"/>
</dbReference>
<dbReference type="Pfam" id="PF02643">
    <property type="entry name" value="DUF192"/>
    <property type="match status" value="1"/>
</dbReference>
<reference evidence="1 2" key="1">
    <citation type="submission" date="2016-11" db="EMBL/GenBank/DDBJ databases">
        <authorList>
            <person name="Jaros S."/>
            <person name="Januszkiewicz K."/>
            <person name="Wedrychowicz H."/>
        </authorList>
    </citation>
    <scope>NUCLEOTIDE SEQUENCE [LARGE SCALE GENOMIC DNA]</scope>
    <source>
        <strain evidence="1 2">DSM 22153</strain>
    </source>
</reference>
<evidence type="ECO:0000313" key="1">
    <source>
        <dbReference type="EMBL" id="SHN14680.1"/>
    </source>
</evidence>
<sequence>MAGVFQAFQGTVSRTFLLSFSRRLLPALSLCLALIFGLAAGSVSVTPVLAQELKLPVETLTASASGQDHVFQVEVADTDEERALGLMYREEMPEDHGMLFVFPEAGDRYFWMKNTPLPLDIIFASETGKVVHVAANTTPFSERIIPSRGAAKYVLELNAGMAERLGIGPGSKLASASITAP</sequence>
<dbReference type="OrthoDB" id="9808290at2"/>
<evidence type="ECO:0008006" key="3">
    <source>
        <dbReference type="Google" id="ProtNLM"/>
    </source>
</evidence>
<name>A0A1M7PCV4_9HYPH</name>
<protein>
    <recommendedName>
        <fullName evidence="3">DUF192 domain-containing protein</fullName>
    </recommendedName>
</protein>
<dbReference type="PANTHER" id="PTHR37953:SF1">
    <property type="entry name" value="UPF0127 PROTEIN MJ1496"/>
    <property type="match status" value="1"/>
</dbReference>
<dbReference type="InterPro" id="IPR038695">
    <property type="entry name" value="Saro_0823-like_sf"/>
</dbReference>
<dbReference type="RefSeq" id="WP_084082191.1">
    <property type="nucleotide sequence ID" value="NZ_FRBW01000007.1"/>
</dbReference>
<dbReference type="AlphaFoldDB" id="A0A1M7PCV4"/>
<dbReference type="Gene3D" id="2.60.120.1140">
    <property type="entry name" value="Protein of unknown function DUF192"/>
    <property type="match status" value="1"/>
</dbReference>
<gene>
    <name evidence="1" type="ORF">SAMN05444272_4295</name>
</gene>
<organism evidence="1 2">
    <name type="scientific">Roseibium suaedae</name>
    <dbReference type="NCBI Taxonomy" id="735517"/>
    <lineage>
        <taxon>Bacteria</taxon>
        <taxon>Pseudomonadati</taxon>
        <taxon>Pseudomonadota</taxon>
        <taxon>Alphaproteobacteria</taxon>
        <taxon>Hyphomicrobiales</taxon>
        <taxon>Stappiaceae</taxon>
        <taxon>Roseibium</taxon>
    </lineage>
</organism>
<dbReference type="InterPro" id="IPR003795">
    <property type="entry name" value="DUF192"/>
</dbReference>
<dbReference type="PANTHER" id="PTHR37953">
    <property type="entry name" value="UPF0127 PROTEIN MJ1496"/>
    <property type="match status" value="1"/>
</dbReference>
<proteinExistence type="predicted"/>
<evidence type="ECO:0000313" key="2">
    <source>
        <dbReference type="Proteomes" id="UP000186002"/>
    </source>
</evidence>
<dbReference type="Proteomes" id="UP000186002">
    <property type="component" value="Unassembled WGS sequence"/>
</dbReference>
<accession>A0A1M7PCV4</accession>